<accession>A0A0Q0RXL8</accession>
<keyword evidence="1" id="KW-0472">Membrane</keyword>
<dbReference type="Proteomes" id="UP000050443">
    <property type="component" value="Unassembled WGS sequence"/>
</dbReference>
<dbReference type="RefSeq" id="WP_055097828.1">
    <property type="nucleotide sequence ID" value="NZ_JRLF01000015.1"/>
</dbReference>
<organism evidence="2 3">
    <name type="scientific">Flavobacterium aquidurense</name>
    <dbReference type="NCBI Taxonomy" id="362413"/>
    <lineage>
        <taxon>Bacteria</taxon>
        <taxon>Pseudomonadati</taxon>
        <taxon>Bacteroidota</taxon>
        <taxon>Flavobacteriia</taxon>
        <taxon>Flavobacteriales</taxon>
        <taxon>Flavobacteriaceae</taxon>
        <taxon>Flavobacterium</taxon>
    </lineage>
</organism>
<dbReference type="EMBL" id="JRLF01000015">
    <property type="protein sequence ID" value="KQB37085.1"/>
    <property type="molecule type" value="Genomic_DNA"/>
</dbReference>
<evidence type="ECO:0000256" key="1">
    <source>
        <dbReference type="SAM" id="Phobius"/>
    </source>
</evidence>
<dbReference type="PATRIC" id="fig|362413.3.peg.2192"/>
<dbReference type="Gene3D" id="1.20.1280.290">
    <property type="match status" value="1"/>
</dbReference>
<feature type="transmembrane region" description="Helical" evidence="1">
    <location>
        <begin position="6"/>
        <end position="27"/>
    </location>
</feature>
<protein>
    <submittedName>
        <fullName evidence="2">MtN3 and saliva related transmembrane protein</fullName>
    </submittedName>
</protein>
<sequence length="87" mass="9816">MNAIDAVGLFAGTCVTISVIPQIIKVWKTKKVKQISLKTFGILTFGIMVWIVYGILKEDLPIILTNSVSLCLNLIMVYFIIYYEKES</sequence>
<dbReference type="STRING" id="362413.RC62_2251"/>
<proteinExistence type="predicted"/>
<dbReference type="NCBIfam" id="NF037968">
    <property type="entry name" value="SemiSWEET_2"/>
    <property type="match status" value="1"/>
</dbReference>
<feature type="transmembrane region" description="Helical" evidence="1">
    <location>
        <begin position="62"/>
        <end position="83"/>
    </location>
</feature>
<dbReference type="InterPro" id="IPR047662">
    <property type="entry name" value="SemiSWEET"/>
</dbReference>
<reference evidence="2 3" key="1">
    <citation type="submission" date="2014-09" db="EMBL/GenBank/DDBJ databases">
        <title>Genome sequence of Flavobacterium aquidurense RC62.</title>
        <authorList>
            <person name="Kim J.F."/>
            <person name="Kwak M.-J."/>
        </authorList>
    </citation>
    <scope>NUCLEOTIDE SEQUENCE [LARGE SCALE GENOMIC DNA]</scope>
    <source>
        <strain evidence="2 3">RC62</strain>
    </source>
</reference>
<comment type="caution">
    <text evidence="2">The sequence shown here is derived from an EMBL/GenBank/DDBJ whole genome shotgun (WGS) entry which is preliminary data.</text>
</comment>
<gene>
    <name evidence="2" type="ORF">RC62_2251</name>
</gene>
<dbReference type="OrthoDB" id="122062at2"/>
<dbReference type="GO" id="GO:0016020">
    <property type="term" value="C:membrane"/>
    <property type="evidence" value="ECO:0007669"/>
    <property type="project" value="InterPro"/>
</dbReference>
<keyword evidence="1 2" id="KW-0812">Transmembrane</keyword>
<evidence type="ECO:0000313" key="2">
    <source>
        <dbReference type="EMBL" id="KQB37085.1"/>
    </source>
</evidence>
<evidence type="ECO:0000313" key="3">
    <source>
        <dbReference type="Proteomes" id="UP000050443"/>
    </source>
</evidence>
<feature type="transmembrane region" description="Helical" evidence="1">
    <location>
        <begin position="39"/>
        <end position="56"/>
    </location>
</feature>
<dbReference type="GO" id="GO:0051119">
    <property type="term" value="F:sugar transmembrane transporter activity"/>
    <property type="evidence" value="ECO:0007669"/>
    <property type="project" value="InterPro"/>
</dbReference>
<dbReference type="InterPro" id="IPR004316">
    <property type="entry name" value="SWEET_rpt"/>
</dbReference>
<name>A0A0Q0RXL8_9FLAO</name>
<dbReference type="Pfam" id="PF03083">
    <property type="entry name" value="MtN3_slv"/>
    <property type="match status" value="1"/>
</dbReference>
<keyword evidence="1" id="KW-1133">Transmembrane helix</keyword>
<dbReference type="AlphaFoldDB" id="A0A0Q0RXL8"/>